<evidence type="ECO:0000256" key="5">
    <source>
        <dbReference type="ARBA" id="ARBA00022517"/>
    </source>
</evidence>
<dbReference type="GO" id="GO:0000027">
    <property type="term" value="P:ribosomal large subunit assembly"/>
    <property type="evidence" value="ECO:0007669"/>
    <property type="project" value="TreeGrafter"/>
</dbReference>
<dbReference type="AlphaFoldDB" id="A0AAD5L4E1"/>
<sequence length="345" mass="40178">MAKRKRSMISVEAEKPKQEENSLPLVRASDEPLTKKAKWINKQRVLVFAARGITQRDRHLMVDLREMMPHSKTESKFERKDPLFVINEICEMKNCNKCIFFEGRKKQDLFLWLANVPKGPSAKFYIENVHTMKELKMTGNCLKGTRPLLSFDASFDTQPYWSLLKELMTQIFSTPKNHPKSQPFFDHVFTFTIIESRIWFRNFQILEEDGQLAEIGPRFVLNPIKVFDGSFGGETIWENPNYVTPNAYRRMLNLQTGLKYRQKIEQKLSLAARQPTGDLCDIDALDEEVFEDKSPTQIADEVMNQRIDDGKKKKKDKKKKNKDTTTGKKSGRDMFHEILADSDDE</sequence>
<accession>A0AAD5L4E1</accession>
<keyword evidence="5" id="KW-0690">Ribosome biogenesis</keyword>
<evidence type="ECO:0000256" key="2">
    <source>
        <dbReference type="ARBA" id="ARBA00004604"/>
    </source>
</evidence>
<dbReference type="GO" id="GO:0005730">
    <property type="term" value="C:nucleolus"/>
    <property type="evidence" value="ECO:0007669"/>
    <property type="project" value="UniProtKB-SubCell"/>
</dbReference>
<feature type="region of interest" description="Disordered" evidence="8">
    <location>
        <begin position="1"/>
        <end position="21"/>
    </location>
</feature>
<reference evidence="10 11" key="1">
    <citation type="submission" date="2022-05" db="EMBL/GenBank/DDBJ databases">
        <title>A multi-omics perspective on studying reproductive biology in Daphnia sinensis.</title>
        <authorList>
            <person name="Jia J."/>
        </authorList>
    </citation>
    <scope>NUCLEOTIDE SEQUENCE [LARGE SCALE GENOMIC DNA]</scope>
    <source>
        <strain evidence="10 11">WSL</strain>
    </source>
</reference>
<dbReference type="SMART" id="SM00879">
    <property type="entry name" value="Brix"/>
    <property type="match status" value="1"/>
</dbReference>
<dbReference type="InterPro" id="IPR026532">
    <property type="entry name" value="BRX1"/>
</dbReference>
<evidence type="ECO:0000256" key="3">
    <source>
        <dbReference type="ARBA" id="ARBA00006369"/>
    </source>
</evidence>
<evidence type="ECO:0000256" key="8">
    <source>
        <dbReference type="SAM" id="MobiDB-lite"/>
    </source>
</evidence>
<dbReference type="Gene3D" id="3.40.50.10480">
    <property type="entry name" value="Probable brix-domain ribosomal biogenesis protein"/>
    <property type="match status" value="1"/>
</dbReference>
<name>A0AAD5L4E1_9CRUS</name>
<dbReference type="Proteomes" id="UP000820818">
    <property type="component" value="Linkage Group LG1"/>
</dbReference>
<dbReference type="SUPFAM" id="SSF52954">
    <property type="entry name" value="Class II aaRS ABD-related"/>
    <property type="match status" value="1"/>
</dbReference>
<dbReference type="FunFam" id="3.40.50.10480:FF:000003">
    <property type="entry name" value="Ribosome biogenesis protein BRX1"/>
    <property type="match status" value="1"/>
</dbReference>
<feature type="compositionally biased region" description="Basic and acidic residues" evidence="8">
    <location>
        <begin position="322"/>
        <end position="339"/>
    </location>
</feature>
<evidence type="ECO:0000256" key="1">
    <source>
        <dbReference type="ARBA" id="ARBA00003439"/>
    </source>
</evidence>
<evidence type="ECO:0000313" key="11">
    <source>
        <dbReference type="Proteomes" id="UP000820818"/>
    </source>
</evidence>
<protein>
    <recommendedName>
        <fullName evidence="4">Ribosome biogenesis protein BRX1 homolog</fullName>
    </recommendedName>
    <alternativeName>
        <fullName evidence="7">Brix domain-containing protein 2 homolog</fullName>
    </alternativeName>
</protein>
<dbReference type="GO" id="GO:0019843">
    <property type="term" value="F:rRNA binding"/>
    <property type="evidence" value="ECO:0007669"/>
    <property type="project" value="InterPro"/>
</dbReference>
<evidence type="ECO:0000256" key="4">
    <source>
        <dbReference type="ARBA" id="ARBA00020522"/>
    </source>
</evidence>
<evidence type="ECO:0000259" key="9">
    <source>
        <dbReference type="PROSITE" id="PS50833"/>
    </source>
</evidence>
<dbReference type="PROSITE" id="PS50833">
    <property type="entry name" value="BRIX"/>
    <property type="match status" value="1"/>
</dbReference>
<comment type="caution">
    <text evidence="10">The sequence shown here is derived from an EMBL/GenBank/DDBJ whole genome shotgun (WGS) entry which is preliminary data.</text>
</comment>
<dbReference type="GO" id="GO:0006364">
    <property type="term" value="P:rRNA processing"/>
    <property type="evidence" value="ECO:0007669"/>
    <property type="project" value="InterPro"/>
</dbReference>
<dbReference type="Pfam" id="PF04427">
    <property type="entry name" value="Brix"/>
    <property type="match status" value="1"/>
</dbReference>
<feature type="region of interest" description="Disordered" evidence="8">
    <location>
        <begin position="297"/>
        <end position="345"/>
    </location>
</feature>
<dbReference type="PANTHER" id="PTHR13634:SF0">
    <property type="entry name" value="RIBOSOME BIOGENESIS PROTEIN BRX1 HOMOLOG"/>
    <property type="match status" value="1"/>
</dbReference>
<evidence type="ECO:0000256" key="7">
    <source>
        <dbReference type="ARBA" id="ARBA00080845"/>
    </source>
</evidence>
<dbReference type="InterPro" id="IPR007109">
    <property type="entry name" value="Brix"/>
</dbReference>
<evidence type="ECO:0000256" key="6">
    <source>
        <dbReference type="ARBA" id="ARBA00023242"/>
    </source>
</evidence>
<feature type="domain" description="Brix" evidence="9">
    <location>
        <begin position="43"/>
        <end position="232"/>
    </location>
</feature>
<feature type="compositionally biased region" description="Basic residues" evidence="8">
    <location>
        <begin position="312"/>
        <end position="321"/>
    </location>
</feature>
<gene>
    <name evidence="10" type="ORF">GHT06_008773</name>
</gene>
<comment type="function">
    <text evidence="1">Required for biogenesis of the 60S ribosomal subunit.</text>
</comment>
<organism evidence="10 11">
    <name type="scientific">Daphnia sinensis</name>
    <dbReference type="NCBI Taxonomy" id="1820382"/>
    <lineage>
        <taxon>Eukaryota</taxon>
        <taxon>Metazoa</taxon>
        <taxon>Ecdysozoa</taxon>
        <taxon>Arthropoda</taxon>
        <taxon>Crustacea</taxon>
        <taxon>Branchiopoda</taxon>
        <taxon>Diplostraca</taxon>
        <taxon>Cladocera</taxon>
        <taxon>Anomopoda</taxon>
        <taxon>Daphniidae</taxon>
        <taxon>Daphnia</taxon>
        <taxon>Daphnia similis group</taxon>
    </lineage>
</organism>
<comment type="similarity">
    <text evidence="3">Belongs to the BRX1 family.</text>
</comment>
<keyword evidence="6" id="KW-0539">Nucleus</keyword>
<dbReference type="PANTHER" id="PTHR13634">
    <property type="entry name" value="RIBOSOME BIOGENESIS PROTEIN BRIX"/>
    <property type="match status" value="1"/>
</dbReference>
<comment type="subcellular location">
    <subcellularLocation>
        <location evidence="2">Nucleus</location>
        <location evidence="2">Nucleolus</location>
    </subcellularLocation>
</comment>
<keyword evidence="11" id="KW-1185">Reference proteome</keyword>
<proteinExistence type="inferred from homology"/>
<evidence type="ECO:0000313" key="10">
    <source>
        <dbReference type="EMBL" id="KAI9565029.1"/>
    </source>
</evidence>
<dbReference type="EMBL" id="WJBH02000001">
    <property type="protein sequence ID" value="KAI9565029.1"/>
    <property type="molecule type" value="Genomic_DNA"/>
</dbReference>